<dbReference type="EnsemblPlants" id="TuG1812G0300002428.01.T01">
    <property type="protein sequence ID" value="TuG1812G0300002428.01.T01.cds457055"/>
    <property type="gene ID" value="TuG1812G0300002428.01"/>
</dbReference>
<protein>
    <submittedName>
        <fullName evidence="1">Uncharacterized protein</fullName>
    </submittedName>
</protein>
<dbReference type="Gramene" id="TuG1812G0300002428.01.T01">
    <property type="protein sequence ID" value="TuG1812G0300002428.01.T01.cds457055"/>
    <property type="gene ID" value="TuG1812G0300002428.01"/>
</dbReference>
<dbReference type="Proteomes" id="UP000015106">
    <property type="component" value="Chromosome 3"/>
</dbReference>
<dbReference type="AlphaFoldDB" id="A0A8R7PSG7"/>
<name>A0A8R7PSG7_TRIUA</name>
<keyword evidence="2" id="KW-1185">Reference proteome</keyword>
<reference evidence="1" key="3">
    <citation type="submission" date="2022-06" db="UniProtKB">
        <authorList>
            <consortium name="EnsemblPlants"/>
        </authorList>
    </citation>
    <scope>IDENTIFICATION</scope>
</reference>
<reference evidence="2" key="1">
    <citation type="journal article" date="2013" name="Nature">
        <title>Draft genome of the wheat A-genome progenitor Triticum urartu.</title>
        <authorList>
            <person name="Ling H.Q."/>
            <person name="Zhao S."/>
            <person name="Liu D."/>
            <person name="Wang J."/>
            <person name="Sun H."/>
            <person name="Zhang C."/>
            <person name="Fan H."/>
            <person name="Li D."/>
            <person name="Dong L."/>
            <person name="Tao Y."/>
            <person name="Gao C."/>
            <person name="Wu H."/>
            <person name="Li Y."/>
            <person name="Cui Y."/>
            <person name="Guo X."/>
            <person name="Zheng S."/>
            <person name="Wang B."/>
            <person name="Yu K."/>
            <person name="Liang Q."/>
            <person name="Yang W."/>
            <person name="Lou X."/>
            <person name="Chen J."/>
            <person name="Feng M."/>
            <person name="Jian J."/>
            <person name="Zhang X."/>
            <person name="Luo G."/>
            <person name="Jiang Y."/>
            <person name="Liu J."/>
            <person name="Wang Z."/>
            <person name="Sha Y."/>
            <person name="Zhang B."/>
            <person name="Wu H."/>
            <person name="Tang D."/>
            <person name="Shen Q."/>
            <person name="Xue P."/>
            <person name="Zou S."/>
            <person name="Wang X."/>
            <person name="Liu X."/>
            <person name="Wang F."/>
            <person name="Yang Y."/>
            <person name="An X."/>
            <person name="Dong Z."/>
            <person name="Zhang K."/>
            <person name="Zhang X."/>
            <person name="Luo M.C."/>
            <person name="Dvorak J."/>
            <person name="Tong Y."/>
            <person name="Wang J."/>
            <person name="Yang H."/>
            <person name="Li Z."/>
            <person name="Wang D."/>
            <person name="Zhang A."/>
            <person name="Wang J."/>
        </authorList>
    </citation>
    <scope>NUCLEOTIDE SEQUENCE</scope>
    <source>
        <strain evidence="2">cv. G1812</strain>
    </source>
</reference>
<organism evidence="1 2">
    <name type="scientific">Triticum urartu</name>
    <name type="common">Red wild einkorn</name>
    <name type="synonym">Crithodium urartu</name>
    <dbReference type="NCBI Taxonomy" id="4572"/>
    <lineage>
        <taxon>Eukaryota</taxon>
        <taxon>Viridiplantae</taxon>
        <taxon>Streptophyta</taxon>
        <taxon>Embryophyta</taxon>
        <taxon>Tracheophyta</taxon>
        <taxon>Spermatophyta</taxon>
        <taxon>Magnoliopsida</taxon>
        <taxon>Liliopsida</taxon>
        <taxon>Poales</taxon>
        <taxon>Poaceae</taxon>
        <taxon>BOP clade</taxon>
        <taxon>Pooideae</taxon>
        <taxon>Triticodae</taxon>
        <taxon>Triticeae</taxon>
        <taxon>Triticinae</taxon>
        <taxon>Triticum</taxon>
    </lineage>
</organism>
<reference evidence="1" key="2">
    <citation type="submission" date="2018-03" db="EMBL/GenBank/DDBJ databases">
        <title>The Triticum urartu genome reveals the dynamic nature of wheat genome evolution.</title>
        <authorList>
            <person name="Ling H."/>
            <person name="Ma B."/>
            <person name="Shi X."/>
            <person name="Liu H."/>
            <person name="Dong L."/>
            <person name="Sun H."/>
            <person name="Cao Y."/>
            <person name="Gao Q."/>
            <person name="Zheng S."/>
            <person name="Li Y."/>
            <person name="Yu Y."/>
            <person name="Du H."/>
            <person name="Qi M."/>
            <person name="Li Y."/>
            <person name="Yu H."/>
            <person name="Cui Y."/>
            <person name="Wang N."/>
            <person name="Chen C."/>
            <person name="Wu H."/>
            <person name="Zhao Y."/>
            <person name="Zhang J."/>
            <person name="Li Y."/>
            <person name="Zhou W."/>
            <person name="Zhang B."/>
            <person name="Hu W."/>
            <person name="Eijk M."/>
            <person name="Tang J."/>
            <person name="Witsenboer H."/>
            <person name="Zhao S."/>
            <person name="Li Z."/>
            <person name="Zhang A."/>
            <person name="Wang D."/>
            <person name="Liang C."/>
        </authorList>
    </citation>
    <scope>NUCLEOTIDE SEQUENCE [LARGE SCALE GENOMIC DNA]</scope>
    <source>
        <strain evidence="1">cv. G1812</strain>
    </source>
</reference>
<evidence type="ECO:0000313" key="2">
    <source>
        <dbReference type="Proteomes" id="UP000015106"/>
    </source>
</evidence>
<accession>A0A8R7PSG7</accession>
<sequence>MYVPLRWEPEATWVTPANEAEHDKASSATTRRPRRWPRTLWPVWLSTAVRVGAKSKPKHRASMNCFERNSKSSFFYFSHPNKVLCILTLTE</sequence>
<proteinExistence type="predicted"/>
<evidence type="ECO:0000313" key="1">
    <source>
        <dbReference type="EnsemblPlants" id="TuG1812G0300002428.01.T01.cds457055"/>
    </source>
</evidence>